<evidence type="ECO:0000259" key="1">
    <source>
        <dbReference type="Pfam" id="PF06114"/>
    </source>
</evidence>
<reference evidence="2 4" key="1">
    <citation type="submission" date="2021-03" db="EMBL/GenBank/DDBJ databases">
        <title>Draft genome and methylome analysis of Thiotrix fructosivoruns ATCC 49748.</title>
        <authorList>
            <person name="Fomenkov A."/>
            <person name="Grabovich M.Y."/>
            <person name="Roberts R.J."/>
        </authorList>
    </citation>
    <scope>NUCLEOTIDE SEQUENCE [LARGE SCALE GENOMIC DNA]</scope>
    <source>
        <strain evidence="2 4">ATCC 49748</strain>
    </source>
</reference>
<accession>A0A8B0SNM4</accession>
<organism evidence="3">
    <name type="scientific">Thiothrix fructosivorans</name>
    <dbReference type="NCBI Taxonomy" id="111770"/>
    <lineage>
        <taxon>Bacteria</taxon>
        <taxon>Pseudomonadati</taxon>
        <taxon>Pseudomonadota</taxon>
        <taxon>Gammaproteobacteria</taxon>
        <taxon>Thiotrichales</taxon>
        <taxon>Thiotrichaceae</taxon>
        <taxon>Thiothrix</taxon>
    </lineage>
</organism>
<sequence length="176" mass="20418">MNKGRKVKPRYIKDIRDLSHLIRQEFDLPKAWFPIVELVEKLAANEAIEFMILAENEMPHDYGLTFPRKNLIQIREDVYEDAVSKGGFGRFTMAHELGHLFLHRNEPAFARNQSVTKHQTIEDSEWQANKFAQELLVDVRHLDPYSTPELMAKKFGITGQAAQVTFNALKREGILR</sequence>
<dbReference type="EMBL" id="JAFMPM010000006">
    <property type="protein sequence ID" value="MBO0612909.1"/>
    <property type="molecule type" value="Genomic_DNA"/>
</dbReference>
<evidence type="ECO:0000313" key="2">
    <source>
        <dbReference type="EMBL" id="MBO0612909.1"/>
    </source>
</evidence>
<dbReference type="AlphaFoldDB" id="A0A8B0SNM4"/>
<proteinExistence type="predicted"/>
<dbReference type="RefSeq" id="WP_207250643.1">
    <property type="nucleotide sequence ID" value="NZ_JAFMPM010000006.1"/>
</dbReference>
<keyword evidence="4" id="KW-1185">Reference proteome</keyword>
<dbReference type="EMBL" id="CP072748">
    <property type="protein sequence ID" value="QTX11638.1"/>
    <property type="molecule type" value="Genomic_DNA"/>
</dbReference>
<feature type="domain" description="IrrE N-terminal-like" evidence="1">
    <location>
        <begin position="90"/>
        <end position="146"/>
    </location>
</feature>
<protein>
    <submittedName>
        <fullName evidence="3">ImmA/IrrE family metallo-endopeptidase</fullName>
    </submittedName>
</protein>
<name>A0A8B0SNM4_9GAMM</name>
<gene>
    <name evidence="3" type="ORF">J1836_004620</name>
    <name evidence="2" type="ORF">J1836_08210</name>
</gene>
<evidence type="ECO:0000313" key="4">
    <source>
        <dbReference type="Proteomes" id="UP000664466"/>
    </source>
</evidence>
<dbReference type="Gene3D" id="1.10.10.2910">
    <property type="match status" value="1"/>
</dbReference>
<evidence type="ECO:0000313" key="3">
    <source>
        <dbReference type="EMBL" id="QTX11638.1"/>
    </source>
</evidence>
<dbReference type="InterPro" id="IPR010359">
    <property type="entry name" value="IrrE_HExxH"/>
</dbReference>
<dbReference type="Proteomes" id="UP000664466">
    <property type="component" value="Unassembled WGS sequence"/>
</dbReference>
<dbReference type="Pfam" id="PF06114">
    <property type="entry name" value="Peptidase_M78"/>
    <property type="match status" value="1"/>
</dbReference>
<reference evidence="3" key="2">
    <citation type="submission" date="2021-04" db="EMBL/GenBank/DDBJ databases">
        <title>Complete Genome and methylome analysis of Thiothrix fructosivorans ATCC 49748.</title>
        <authorList>
            <person name="Fomenkov A."/>
            <person name="Sun L."/>
            <person name="Vincze T."/>
            <person name="Grabovich M.Y."/>
            <person name="Roberts R.J."/>
        </authorList>
    </citation>
    <scope>NUCLEOTIDE SEQUENCE</scope>
    <source>
        <strain evidence="3">ATCC 49748</strain>
    </source>
</reference>